<dbReference type="HAMAP" id="MF_01337_B">
    <property type="entry name" value="Ribosomal_uL18_B"/>
    <property type="match status" value="1"/>
</dbReference>
<evidence type="ECO:0000256" key="7">
    <source>
        <dbReference type="HAMAP-Rule" id="MF_01337"/>
    </source>
</evidence>
<comment type="similarity">
    <text evidence="1 7">Belongs to the universal ribosomal protein uL18 family.</text>
</comment>
<name>A0A840ZPZ0_9HYPH</name>
<dbReference type="InterPro" id="IPR004389">
    <property type="entry name" value="Ribosomal_uL18_bac-type"/>
</dbReference>
<evidence type="ECO:0000256" key="5">
    <source>
        <dbReference type="ARBA" id="ARBA00023274"/>
    </source>
</evidence>
<dbReference type="GO" id="GO:0022625">
    <property type="term" value="C:cytosolic large ribosomal subunit"/>
    <property type="evidence" value="ECO:0007669"/>
    <property type="project" value="TreeGrafter"/>
</dbReference>
<protein>
    <recommendedName>
        <fullName evidence="6 7">Large ribosomal subunit protein uL18</fullName>
    </recommendedName>
</protein>
<comment type="caution">
    <text evidence="8">The sequence shown here is derived from an EMBL/GenBank/DDBJ whole genome shotgun (WGS) entry which is preliminary data.</text>
</comment>
<gene>
    <name evidence="7" type="primary">rplR</name>
    <name evidence="8" type="ORF">HNR00_003956</name>
</gene>
<dbReference type="RefSeq" id="WP_056247434.1">
    <property type="nucleotide sequence ID" value="NZ_JACHOP010000021.1"/>
</dbReference>
<dbReference type="Proteomes" id="UP000583454">
    <property type="component" value="Unassembled WGS sequence"/>
</dbReference>
<dbReference type="InterPro" id="IPR005484">
    <property type="entry name" value="Ribosomal_uL18_bac/plant/anim"/>
</dbReference>
<proteinExistence type="inferred from homology"/>
<dbReference type="PANTHER" id="PTHR12899">
    <property type="entry name" value="39S RIBOSOMAL PROTEIN L18, MITOCHONDRIAL"/>
    <property type="match status" value="1"/>
</dbReference>
<evidence type="ECO:0000313" key="8">
    <source>
        <dbReference type="EMBL" id="MBB5759224.1"/>
    </source>
</evidence>
<dbReference type="CDD" id="cd00432">
    <property type="entry name" value="Ribosomal_L18_L5e"/>
    <property type="match status" value="1"/>
</dbReference>
<keyword evidence="3 7" id="KW-0694">RNA-binding</keyword>
<evidence type="ECO:0000256" key="4">
    <source>
        <dbReference type="ARBA" id="ARBA00022980"/>
    </source>
</evidence>
<sequence>MSNKNEALLRRKARVRRALKATANGRPRLSVFRSSKQIYVQVIDDAAGRTLASASSLEKDLKASLKTGADKAAAEAVGKLVAERAKAAGVTKVVFDRSGYIFHGRVKALADAAREGGLDF</sequence>
<evidence type="ECO:0000256" key="1">
    <source>
        <dbReference type="ARBA" id="ARBA00007116"/>
    </source>
</evidence>
<keyword evidence="4 7" id="KW-0689">Ribosomal protein</keyword>
<dbReference type="Pfam" id="PF00861">
    <property type="entry name" value="Ribosomal_L18p"/>
    <property type="match status" value="1"/>
</dbReference>
<dbReference type="AlphaFoldDB" id="A0A840ZPZ0"/>
<keyword evidence="9" id="KW-1185">Reference proteome</keyword>
<comment type="function">
    <text evidence="7">This is one of the proteins that bind and probably mediate the attachment of the 5S RNA into the large ribosomal subunit, where it forms part of the central protuberance.</text>
</comment>
<accession>A0A840ZPZ0</accession>
<evidence type="ECO:0000256" key="6">
    <source>
        <dbReference type="ARBA" id="ARBA00035197"/>
    </source>
</evidence>
<keyword evidence="2 7" id="KW-0699">rRNA-binding</keyword>
<evidence type="ECO:0000313" key="9">
    <source>
        <dbReference type="Proteomes" id="UP000583454"/>
    </source>
</evidence>
<dbReference type="PANTHER" id="PTHR12899:SF3">
    <property type="entry name" value="LARGE RIBOSOMAL SUBUNIT PROTEIN UL18M"/>
    <property type="match status" value="1"/>
</dbReference>
<evidence type="ECO:0000256" key="3">
    <source>
        <dbReference type="ARBA" id="ARBA00022884"/>
    </source>
</evidence>
<comment type="subunit">
    <text evidence="7">Part of the 50S ribosomal subunit; part of the 5S rRNA/L5/L18/L25 subcomplex. Contacts the 5S and 23S rRNAs.</text>
</comment>
<dbReference type="InterPro" id="IPR057268">
    <property type="entry name" value="Ribosomal_L18"/>
</dbReference>
<dbReference type="SUPFAM" id="SSF53137">
    <property type="entry name" value="Translational machinery components"/>
    <property type="match status" value="1"/>
</dbReference>
<dbReference type="GO" id="GO:0006412">
    <property type="term" value="P:translation"/>
    <property type="evidence" value="ECO:0007669"/>
    <property type="project" value="UniProtKB-UniRule"/>
</dbReference>
<dbReference type="NCBIfam" id="TIGR00060">
    <property type="entry name" value="L18_bact"/>
    <property type="match status" value="1"/>
</dbReference>
<dbReference type="EMBL" id="JACHOP010000021">
    <property type="protein sequence ID" value="MBB5759224.1"/>
    <property type="molecule type" value="Genomic_DNA"/>
</dbReference>
<dbReference type="GO" id="GO:0008097">
    <property type="term" value="F:5S rRNA binding"/>
    <property type="evidence" value="ECO:0007669"/>
    <property type="project" value="TreeGrafter"/>
</dbReference>
<organism evidence="8 9">
    <name type="scientific">Methylorubrum rhodinum</name>
    <dbReference type="NCBI Taxonomy" id="29428"/>
    <lineage>
        <taxon>Bacteria</taxon>
        <taxon>Pseudomonadati</taxon>
        <taxon>Pseudomonadota</taxon>
        <taxon>Alphaproteobacteria</taxon>
        <taxon>Hyphomicrobiales</taxon>
        <taxon>Methylobacteriaceae</taxon>
        <taxon>Methylorubrum</taxon>
    </lineage>
</organism>
<keyword evidence="5 7" id="KW-0687">Ribonucleoprotein</keyword>
<dbReference type="Gene3D" id="3.30.420.100">
    <property type="match status" value="1"/>
</dbReference>
<dbReference type="GO" id="GO:0003735">
    <property type="term" value="F:structural constituent of ribosome"/>
    <property type="evidence" value="ECO:0007669"/>
    <property type="project" value="InterPro"/>
</dbReference>
<evidence type="ECO:0000256" key="2">
    <source>
        <dbReference type="ARBA" id="ARBA00022730"/>
    </source>
</evidence>
<reference evidence="8 9" key="1">
    <citation type="submission" date="2020-08" db="EMBL/GenBank/DDBJ databases">
        <title>Genomic Encyclopedia of Type Strains, Phase IV (KMG-IV): sequencing the most valuable type-strain genomes for metagenomic binning, comparative biology and taxonomic classification.</title>
        <authorList>
            <person name="Goeker M."/>
        </authorList>
    </citation>
    <scope>NUCLEOTIDE SEQUENCE [LARGE SCALE GENOMIC DNA]</scope>
    <source>
        <strain evidence="8 9">DSM 2163</strain>
    </source>
</reference>
<dbReference type="FunFam" id="3.30.420.100:FF:000001">
    <property type="entry name" value="50S ribosomal protein L18"/>
    <property type="match status" value="1"/>
</dbReference>